<comment type="subcellular location">
    <subcellularLocation>
        <location evidence="10">Cell inner membrane</location>
        <topology evidence="10">Multi-pass membrane protein</topology>
    </subcellularLocation>
    <subcellularLocation>
        <location evidence="1">Cell membrane</location>
        <topology evidence="1">Multi-pass membrane protein</topology>
    </subcellularLocation>
</comment>
<feature type="transmembrane region" description="Helical" evidence="10">
    <location>
        <begin position="175"/>
        <end position="197"/>
    </location>
</feature>
<dbReference type="HAMAP" id="MF_02202">
    <property type="entry name" value="TolQ"/>
    <property type="match status" value="1"/>
</dbReference>
<feature type="transmembrane region" description="Helical" evidence="10">
    <location>
        <begin position="132"/>
        <end position="155"/>
    </location>
</feature>
<organism evidence="12 13">
    <name type="scientific">Gilvimarinus xylanilyticus</name>
    <dbReference type="NCBI Taxonomy" id="2944139"/>
    <lineage>
        <taxon>Bacteria</taxon>
        <taxon>Pseudomonadati</taxon>
        <taxon>Pseudomonadota</taxon>
        <taxon>Gammaproteobacteria</taxon>
        <taxon>Cellvibrionales</taxon>
        <taxon>Cellvibrionaceae</taxon>
        <taxon>Gilvimarinus</taxon>
    </lineage>
</organism>
<dbReference type="InterPro" id="IPR002898">
    <property type="entry name" value="MotA_ExbB_proton_chnl"/>
</dbReference>
<keyword evidence="7 10" id="KW-1133">Transmembrane helix</keyword>
<reference evidence="12" key="1">
    <citation type="submission" date="2022-05" db="EMBL/GenBank/DDBJ databases">
        <authorList>
            <person name="Sun H.-N."/>
        </authorList>
    </citation>
    <scope>NUCLEOTIDE SEQUENCE</scope>
    <source>
        <strain evidence="12">HB14</strain>
    </source>
</reference>
<comment type="similarity">
    <text evidence="2 10">Belongs to the ExbB/TolQ family.</text>
</comment>
<keyword evidence="6 10" id="KW-0812">Transmembrane</keyword>
<dbReference type="GO" id="GO:0017038">
    <property type="term" value="P:protein import"/>
    <property type="evidence" value="ECO:0007669"/>
    <property type="project" value="TreeGrafter"/>
</dbReference>
<dbReference type="RefSeq" id="WP_253966511.1">
    <property type="nucleotide sequence ID" value="NZ_JAMFTH010000001.1"/>
</dbReference>
<protein>
    <recommendedName>
        <fullName evidence="10">Tol-Pal system protein TolQ</fullName>
    </recommendedName>
</protein>
<keyword evidence="3 10" id="KW-1003">Cell membrane</keyword>
<dbReference type="Proteomes" id="UP001139319">
    <property type="component" value="Unassembled WGS sequence"/>
</dbReference>
<gene>
    <name evidence="10 12" type="primary">tolQ</name>
    <name evidence="12" type="ORF">M6D89_02795</name>
</gene>
<dbReference type="InterPro" id="IPR014163">
    <property type="entry name" value="Tol-Pal_TolQ"/>
</dbReference>
<comment type="subunit">
    <text evidence="10">The Tol-Pal system is composed of five core proteins: the inner membrane proteins TolA, TolQ and TolR, the periplasmic protein TolB and the outer membrane protein Pal. They form a network linking the inner and outer membranes and the peptidoglycan layer.</text>
</comment>
<dbReference type="InterPro" id="IPR050790">
    <property type="entry name" value="ExbB/TolQ_transport"/>
</dbReference>
<reference evidence="12" key="2">
    <citation type="submission" date="2023-01" db="EMBL/GenBank/DDBJ databases">
        <title>Gilvimarinus xylanilyticus HB14 isolated from Caulerpa lentillifera aquaculture base in Hainan, China.</title>
        <authorList>
            <person name="Zhang Y.-J."/>
        </authorList>
    </citation>
    <scope>NUCLEOTIDE SEQUENCE</scope>
    <source>
        <strain evidence="12">HB14</strain>
    </source>
</reference>
<evidence type="ECO:0000256" key="3">
    <source>
        <dbReference type="ARBA" id="ARBA00022475"/>
    </source>
</evidence>
<dbReference type="Pfam" id="PF01618">
    <property type="entry name" value="MotA_ExbB"/>
    <property type="match status" value="1"/>
</dbReference>
<keyword evidence="4 10" id="KW-0997">Cell inner membrane</keyword>
<dbReference type="NCBIfam" id="TIGR02796">
    <property type="entry name" value="tolQ"/>
    <property type="match status" value="1"/>
</dbReference>
<feature type="transmembrane region" description="Helical" evidence="10">
    <location>
        <begin position="12"/>
        <end position="39"/>
    </location>
</feature>
<dbReference type="AlphaFoldDB" id="A0A9X2HWC9"/>
<feature type="domain" description="MotA/TolQ/ExbB proton channel" evidence="11">
    <location>
        <begin position="85"/>
        <end position="212"/>
    </location>
</feature>
<dbReference type="PANTHER" id="PTHR30625">
    <property type="entry name" value="PROTEIN TOLQ"/>
    <property type="match status" value="1"/>
</dbReference>
<evidence type="ECO:0000256" key="5">
    <source>
        <dbReference type="ARBA" id="ARBA00022618"/>
    </source>
</evidence>
<dbReference type="GO" id="GO:0005886">
    <property type="term" value="C:plasma membrane"/>
    <property type="evidence" value="ECO:0007669"/>
    <property type="project" value="UniProtKB-SubCell"/>
</dbReference>
<dbReference type="PANTHER" id="PTHR30625:SF3">
    <property type="entry name" value="TOL-PAL SYSTEM PROTEIN TOLQ"/>
    <property type="match status" value="1"/>
</dbReference>
<dbReference type="GO" id="GO:0051301">
    <property type="term" value="P:cell division"/>
    <property type="evidence" value="ECO:0007669"/>
    <property type="project" value="UniProtKB-UniRule"/>
</dbReference>
<comment type="caution">
    <text evidence="12">The sequence shown here is derived from an EMBL/GenBank/DDBJ whole genome shotgun (WGS) entry which is preliminary data.</text>
</comment>
<evidence type="ECO:0000256" key="8">
    <source>
        <dbReference type="ARBA" id="ARBA00023136"/>
    </source>
</evidence>
<sequence length="233" mass="25842">MPNEHSLSIWGLIANASLLVQLVMALLFLASVVSWVMIIQRGMYQRKARAKYLSFEKQFWSGIDLNQLYRQSNGKTGKDAVDGVENIFRAGFKEFMRLRSQSSADSDAVMEGCQRAMRVALAREEEKLEQHLPFLASVASVSPYIGLFGTVWGIMNSFRGLANVHQATLATVAPGISEALVATAMGLFAAIPAVLAYNRFSARAEVMENQYQTFAEEFSAILHRQVHSKQVSS</sequence>
<evidence type="ECO:0000259" key="11">
    <source>
        <dbReference type="Pfam" id="PF01618"/>
    </source>
</evidence>
<name>A0A9X2HWC9_9GAMM</name>
<evidence type="ECO:0000256" key="7">
    <source>
        <dbReference type="ARBA" id="ARBA00022989"/>
    </source>
</evidence>
<comment type="function">
    <text evidence="10">Part of the Tol-Pal system, which plays a role in outer membrane invagination during cell division and is important for maintaining outer membrane integrity.</text>
</comment>
<keyword evidence="9 10" id="KW-0131">Cell cycle</keyword>
<dbReference type="GO" id="GO:0043213">
    <property type="term" value="P:bacteriocin transport"/>
    <property type="evidence" value="ECO:0007669"/>
    <property type="project" value="InterPro"/>
</dbReference>
<evidence type="ECO:0000313" key="12">
    <source>
        <dbReference type="EMBL" id="MCP8898224.1"/>
    </source>
</evidence>
<proteinExistence type="inferred from homology"/>
<evidence type="ECO:0000256" key="4">
    <source>
        <dbReference type="ARBA" id="ARBA00022519"/>
    </source>
</evidence>
<keyword evidence="8 10" id="KW-0472">Membrane</keyword>
<accession>A0A9X2HWC9</accession>
<dbReference type="EMBL" id="JAMFTH010000001">
    <property type="protein sequence ID" value="MCP8898224.1"/>
    <property type="molecule type" value="Genomic_DNA"/>
</dbReference>
<keyword evidence="13" id="KW-1185">Reference proteome</keyword>
<evidence type="ECO:0000256" key="9">
    <source>
        <dbReference type="ARBA" id="ARBA00023306"/>
    </source>
</evidence>
<evidence type="ECO:0000313" key="13">
    <source>
        <dbReference type="Proteomes" id="UP001139319"/>
    </source>
</evidence>
<keyword evidence="5 10" id="KW-0132">Cell division</keyword>
<evidence type="ECO:0000256" key="2">
    <source>
        <dbReference type="ARBA" id="ARBA00010442"/>
    </source>
</evidence>
<evidence type="ECO:0000256" key="1">
    <source>
        <dbReference type="ARBA" id="ARBA00004651"/>
    </source>
</evidence>
<evidence type="ECO:0000256" key="10">
    <source>
        <dbReference type="HAMAP-Rule" id="MF_02202"/>
    </source>
</evidence>
<evidence type="ECO:0000256" key="6">
    <source>
        <dbReference type="ARBA" id="ARBA00022692"/>
    </source>
</evidence>